<keyword evidence="10" id="KW-1185">Reference proteome</keyword>
<keyword evidence="5 7" id="KW-0472">Membrane</keyword>
<dbReference type="RefSeq" id="WP_209139651.1">
    <property type="nucleotide sequence ID" value="NZ_JAGHKO010000004.1"/>
</dbReference>
<dbReference type="InterPro" id="IPR012910">
    <property type="entry name" value="Plug_dom"/>
</dbReference>
<dbReference type="InterPro" id="IPR036942">
    <property type="entry name" value="Beta-barrel_TonB_sf"/>
</dbReference>
<organism evidence="9 10">
    <name type="scientific">Niastella soli</name>
    <dbReference type="NCBI Taxonomy" id="2821487"/>
    <lineage>
        <taxon>Bacteria</taxon>
        <taxon>Pseudomonadati</taxon>
        <taxon>Bacteroidota</taxon>
        <taxon>Chitinophagia</taxon>
        <taxon>Chitinophagales</taxon>
        <taxon>Chitinophagaceae</taxon>
        <taxon>Niastella</taxon>
    </lineage>
</organism>
<dbReference type="InterPro" id="IPR023997">
    <property type="entry name" value="TonB-dep_OMP_SusC/RagA_CS"/>
</dbReference>
<dbReference type="EMBL" id="JAGHKO010000004">
    <property type="protein sequence ID" value="MBO9201597.1"/>
    <property type="molecule type" value="Genomic_DNA"/>
</dbReference>
<dbReference type="Proteomes" id="UP000677244">
    <property type="component" value="Unassembled WGS sequence"/>
</dbReference>
<reference evidence="9 10" key="1">
    <citation type="submission" date="2021-03" db="EMBL/GenBank/DDBJ databases">
        <title>Assistant Professor.</title>
        <authorList>
            <person name="Huq M.A."/>
        </authorList>
    </citation>
    <scope>NUCLEOTIDE SEQUENCE [LARGE SCALE GENOMIC DNA]</scope>
    <source>
        <strain evidence="9 10">MAH-29</strain>
    </source>
</reference>
<evidence type="ECO:0000256" key="6">
    <source>
        <dbReference type="ARBA" id="ARBA00023237"/>
    </source>
</evidence>
<dbReference type="InterPro" id="IPR039426">
    <property type="entry name" value="TonB-dep_rcpt-like"/>
</dbReference>
<keyword evidence="6 7" id="KW-0998">Cell outer membrane</keyword>
<keyword evidence="3 7" id="KW-1134">Transmembrane beta strand</keyword>
<evidence type="ECO:0000256" key="7">
    <source>
        <dbReference type="PROSITE-ProRule" id="PRU01360"/>
    </source>
</evidence>
<comment type="caution">
    <text evidence="9">The sequence shown here is derived from an EMBL/GenBank/DDBJ whole genome shotgun (WGS) entry which is preliminary data.</text>
</comment>
<evidence type="ECO:0000256" key="3">
    <source>
        <dbReference type="ARBA" id="ARBA00022452"/>
    </source>
</evidence>
<evidence type="ECO:0000259" key="8">
    <source>
        <dbReference type="Pfam" id="PF07715"/>
    </source>
</evidence>
<protein>
    <submittedName>
        <fullName evidence="9">SusC/RagA family TonB-linked outer membrane protein</fullName>
    </submittedName>
</protein>
<evidence type="ECO:0000256" key="4">
    <source>
        <dbReference type="ARBA" id="ARBA00022692"/>
    </source>
</evidence>
<evidence type="ECO:0000256" key="1">
    <source>
        <dbReference type="ARBA" id="ARBA00004571"/>
    </source>
</evidence>
<dbReference type="Gene3D" id="2.170.130.10">
    <property type="entry name" value="TonB-dependent receptor, plug domain"/>
    <property type="match status" value="1"/>
</dbReference>
<evidence type="ECO:0000313" key="9">
    <source>
        <dbReference type="EMBL" id="MBO9201597.1"/>
    </source>
</evidence>
<dbReference type="SUPFAM" id="SSF56935">
    <property type="entry name" value="Porins"/>
    <property type="match status" value="1"/>
</dbReference>
<dbReference type="Pfam" id="PF13715">
    <property type="entry name" value="CarbopepD_reg_2"/>
    <property type="match status" value="1"/>
</dbReference>
<accession>A0ABS3YVP4</accession>
<comment type="similarity">
    <text evidence="7">Belongs to the TonB-dependent receptor family.</text>
</comment>
<dbReference type="InterPro" id="IPR023996">
    <property type="entry name" value="TonB-dep_OMP_SusC/RagA"/>
</dbReference>
<dbReference type="Pfam" id="PF07715">
    <property type="entry name" value="Plug"/>
    <property type="match status" value="1"/>
</dbReference>
<name>A0ABS3YVP4_9BACT</name>
<dbReference type="NCBIfam" id="TIGR04057">
    <property type="entry name" value="SusC_RagA_signa"/>
    <property type="match status" value="1"/>
</dbReference>
<dbReference type="PROSITE" id="PS52016">
    <property type="entry name" value="TONB_DEPENDENT_REC_3"/>
    <property type="match status" value="1"/>
</dbReference>
<dbReference type="InterPro" id="IPR008969">
    <property type="entry name" value="CarboxyPept-like_regulatory"/>
</dbReference>
<evidence type="ECO:0000256" key="2">
    <source>
        <dbReference type="ARBA" id="ARBA00022448"/>
    </source>
</evidence>
<keyword evidence="4 7" id="KW-0812">Transmembrane</keyword>
<keyword evidence="2 7" id="KW-0813">Transport</keyword>
<feature type="domain" description="TonB-dependent receptor plug" evidence="8">
    <location>
        <begin position="250"/>
        <end position="382"/>
    </location>
</feature>
<dbReference type="Gene3D" id="2.60.40.1120">
    <property type="entry name" value="Carboxypeptidase-like, regulatory domain"/>
    <property type="match status" value="1"/>
</dbReference>
<dbReference type="InterPro" id="IPR037066">
    <property type="entry name" value="Plug_dom_sf"/>
</dbReference>
<dbReference type="NCBIfam" id="TIGR04056">
    <property type="entry name" value="OMP_RagA_SusC"/>
    <property type="match status" value="1"/>
</dbReference>
<dbReference type="Gene3D" id="2.40.170.20">
    <property type="entry name" value="TonB-dependent receptor, beta-barrel domain"/>
    <property type="match status" value="1"/>
</dbReference>
<proteinExistence type="inferred from homology"/>
<comment type="subcellular location">
    <subcellularLocation>
        <location evidence="1 7">Cell outer membrane</location>
        <topology evidence="1 7">Multi-pass membrane protein</topology>
    </subcellularLocation>
</comment>
<dbReference type="SUPFAM" id="SSF49464">
    <property type="entry name" value="Carboxypeptidase regulatory domain-like"/>
    <property type="match status" value="1"/>
</dbReference>
<sequence length="1178" mass="132197">MNKLLLHSKVMAIAITAALCVSTWENDAYSADARYSHYWHQATSVKSILDAIAAHYKINFVYEDRLVKGRSSAYTFVPGQAPIQQVLLELLTPLGLKASRLDDKNFTITVVKRATHHATTLNDTTNNTGANTVTLADTTIKPVITDQPYTDTTGTEKIIRGRVLSANGEGPVVGASILVPNMKLGTTSDVEGYFTLRIPAATRSITVAHVSYLPQYMAPDNKSLMTIRLKPKKEQLEEVIVSTGLYKRPKENFTGAAATVSGDDLRKVNSVNVLDALKVFDPSIRIPDNVQFGSDPNRLPMITMRGTNNFPQQTTGATASVSGADYMANYSKNPNQPLFILDGFEVSLQKIYDLDINRIASFTILKDAAATSMYGSKAANGVIVVETRQPLPGKLRLNYSGMMQVAAPDLTVYDLTNAAEKLEVERLAGVYNEFASGVRPDADAVLRARYASRLTAVQQGVNTYWLNKPVRTGIGTRHSVYLEGGDAIIRYGLEMSYSNNSGVMKNSNRDNYSGAMNFSYRHKGLLFKNILSVAFNKSRNSNYGSFSDYIKQNQYWNPYDSNGNVVRVLETVLDPINAATVSKSYLNPLYNASLNTVDRSDYSNVINQTNIEWLLGRGVRLTGKLQLTKQQDGSDYFLPAQHTSFDTVTSITRKGIYTKGEGNFFSYDGTVQLDYSKKLGRHLILNSTGSSISQTTSDFTTVTATGFPNDRLDQINFGNNYQENSKPKYTNSTTRLISAYTNFNYSYDSRYAADFSIRSDGSSQFGTQKRFGTFWSAGVSWNLHKEKILAHQSYINLFRVRSSIGTTGDSRFQSFMGITTYEYYTDQNYRGQAGSIIKGYGNENLQWQNTLKKNIGIDLGLFRERVLINFDMYRENTDQLILDINTPLSVGFSSYKENVGELENRGYEFKLNVFVIKNENKQFYWNIFGNGLHNRDYIKSISNSLKKLNELNDKNSDKPSDENYNKQTKTQFRFQEGESVNAIWAVPSLGIDPSTGREVYLAKDGTQTYVWDATNKKPAGNTVPKMRGSFGSNITWKGISLGVYFTYEFGADMYNQTLVERVEVADFTYNVDRRVLLDRWKKPGDVTFFKGLINEYGNPVTTKTNVTSRFVQKNNYVNAESISLSYQLPEKLNKKLKLSNTRFTFIANDLKRWSSIQVERGLDYPFARNLTLNISTSF</sequence>
<evidence type="ECO:0000313" key="10">
    <source>
        <dbReference type="Proteomes" id="UP000677244"/>
    </source>
</evidence>
<evidence type="ECO:0000256" key="5">
    <source>
        <dbReference type="ARBA" id="ARBA00023136"/>
    </source>
</evidence>
<gene>
    <name evidence="9" type="ORF">J7I42_15050</name>
</gene>